<dbReference type="PANTHER" id="PTHR39428">
    <property type="entry name" value="F420H(2)-DEPENDENT QUINONE REDUCTASE RV1261C"/>
    <property type="match status" value="1"/>
</dbReference>
<organism evidence="3 4">
    <name type="scientific">Thermosporothrix hazakensis</name>
    <dbReference type="NCBI Taxonomy" id="644383"/>
    <lineage>
        <taxon>Bacteria</taxon>
        <taxon>Bacillati</taxon>
        <taxon>Chloroflexota</taxon>
        <taxon>Ktedonobacteria</taxon>
        <taxon>Ktedonobacterales</taxon>
        <taxon>Thermosporotrichaceae</taxon>
        <taxon>Thermosporothrix</taxon>
    </lineage>
</organism>
<dbReference type="Proteomes" id="UP000248806">
    <property type="component" value="Unassembled WGS sequence"/>
</dbReference>
<keyword evidence="4" id="KW-1185">Reference proteome</keyword>
<dbReference type="AlphaFoldDB" id="A0A326UC60"/>
<sequence length="133" mass="14889">MQDWNRQIIEQFRANGGKIEGQTEGQGMLLLTTTGAKTGKQHTTPLACIADDDRFIVIASYAGAPHNPAWYHNLLAHPEVQVETGTETVKMTATVATGAERERLWAKMLQVYPGFAEYQRKTTRQIPVVILHR</sequence>
<reference evidence="3 4" key="1">
    <citation type="submission" date="2018-06" db="EMBL/GenBank/DDBJ databases">
        <title>Genomic Encyclopedia of Archaeal and Bacterial Type Strains, Phase II (KMG-II): from individual species to whole genera.</title>
        <authorList>
            <person name="Goeker M."/>
        </authorList>
    </citation>
    <scope>NUCLEOTIDE SEQUENCE [LARGE SCALE GENOMIC DNA]</scope>
    <source>
        <strain evidence="3 4">ATCC BAA-1881</strain>
    </source>
</reference>
<protein>
    <submittedName>
        <fullName evidence="3">Deazaflavin-dependent oxidoreductase (Nitroreductase family)</fullName>
    </submittedName>
</protein>
<dbReference type="GO" id="GO:0016491">
    <property type="term" value="F:oxidoreductase activity"/>
    <property type="evidence" value="ECO:0007669"/>
    <property type="project" value="InterPro"/>
</dbReference>
<gene>
    <name evidence="3" type="ORF">EI42_01225</name>
</gene>
<proteinExistence type="inferred from homology"/>
<dbReference type="SUPFAM" id="SSF50475">
    <property type="entry name" value="FMN-binding split barrel"/>
    <property type="match status" value="1"/>
</dbReference>
<name>A0A326UC60_THEHA</name>
<comment type="catalytic activity">
    <reaction evidence="2">
        <text>oxidized coenzyme F420-(gamma-L-Glu)(n) + a quinol + H(+) = reduced coenzyme F420-(gamma-L-Glu)(n) + a quinone</text>
        <dbReference type="Rhea" id="RHEA:39663"/>
        <dbReference type="Rhea" id="RHEA-COMP:12939"/>
        <dbReference type="Rhea" id="RHEA-COMP:14378"/>
        <dbReference type="ChEBI" id="CHEBI:15378"/>
        <dbReference type="ChEBI" id="CHEBI:24646"/>
        <dbReference type="ChEBI" id="CHEBI:132124"/>
        <dbReference type="ChEBI" id="CHEBI:133980"/>
        <dbReference type="ChEBI" id="CHEBI:139511"/>
    </reaction>
</comment>
<evidence type="ECO:0000256" key="2">
    <source>
        <dbReference type="ARBA" id="ARBA00049106"/>
    </source>
</evidence>
<dbReference type="GO" id="GO:0070967">
    <property type="term" value="F:coenzyme F420 binding"/>
    <property type="evidence" value="ECO:0007669"/>
    <property type="project" value="TreeGrafter"/>
</dbReference>
<comment type="caution">
    <text evidence="3">The sequence shown here is derived from an EMBL/GenBank/DDBJ whole genome shotgun (WGS) entry which is preliminary data.</text>
</comment>
<dbReference type="EMBL" id="QKUF01000002">
    <property type="protein sequence ID" value="PZW34388.1"/>
    <property type="molecule type" value="Genomic_DNA"/>
</dbReference>
<accession>A0A326UC60</accession>
<dbReference type="InterPro" id="IPR004378">
    <property type="entry name" value="F420H2_quin_Rdtase"/>
</dbReference>
<dbReference type="GO" id="GO:0005886">
    <property type="term" value="C:plasma membrane"/>
    <property type="evidence" value="ECO:0007669"/>
    <property type="project" value="TreeGrafter"/>
</dbReference>
<dbReference type="NCBIfam" id="TIGR00026">
    <property type="entry name" value="hi_GC_TIGR00026"/>
    <property type="match status" value="1"/>
</dbReference>
<dbReference type="Pfam" id="PF04075">
    <property type="entry name" value="F420H2_quin_red"/>
    <property type="match status" value="1"/>
</dbReference>
<dbReference type="Gene3D" id="2.30.110.10">
    <property type="entry name" value="Electron Transport, Fmn-binding Protein, Chain A"/>
    <property type="match status" value="1"/>
</dbReference>
<evidence type="ECO:0000313" key="4">
    <source>
        <dbReference type="Proteomes" id="UP000248806"/>
    </source>
</evidence>
<dbReference type="InterPro" id="IPR012349">
    <property type="entry name" value="Split_barrel_FMN-bd"/>
</dbReference>
<comment type="similarity">
    <text evidence="1">Belongs to the F420H(2)-dependent quinone reductase family.</text>
</comment>
<dbReference type="PANTHER" id="PTHR39428:SF1">
    <property type="entry name" value="F420H(2)-DEPENDENT QUINONE REDUCTASE RV1261C"/>
    <property type="match status" value="1"/>
</dbReference>
<evidence type="ECO:0000313" key="3">
    <source>
        <dbReference type="EMBL" id="PZW34388.1"/>
    </source>
</evidence>
<evidence type="ECO:0000256" key="1">
    <source>
        <dbReference type="ARBA" id="ARBA00008710"/>
    </source>
</evidence>
<dbReference type="RefSeq" id="WP_246046272.1">
    <property type="nucleotide sequence ID" value="NZ_BIFX01000001.1"/>
</dbReference>